<dbReference type="Gene3D" id="3.40.50.850">
    <property type="entry name" value="Isochorismatase-like"/>
    <property type="match status" value="1"/>
</dbReference>
<sequence>MTTLLLIDIQNDFHPGGSLAIPTAHEDAARTASFILRHATSIHRIVATLDSHQKLHIAHPCFWTNSSGEHPDPFTIISHNDVVGGKWIPRGDLKHPPIHAPLVENDVITTSESNFAPTTLWNEHGEFDTLAWCIEYTRRLESKGRFQLCIWPEHCLIGTEGHNVVKIVREAMDSWSHATGRSVEWVDKGQNLLTEMYSALCAEVPVNKKTSFDYDLLNSLKQSEKLIVCGQAMSHCVNYTVRDIVQHWPKEERNKITLLKDCASSVPGFENASEKFIGDMLEAGVVVDVSENVCL</sequence>
<dbReference type="InterPro" id="IPR052347">
    <property type="entry name" value="Isochorismatase_Nicotinamidase"/>
</dbReference>
<comment type="similarity">
    <text evidence="1">Belongs to the isochorismatase family.</text>
</comment>
<gene>
    <name evidence="3" type="ORF">HJC23_005504</name>
</gene>
<dbReference type="GO" id="GO:0016787">
    <property type="term" value="F:hydrolase activity"/>
    <property type="evidence" value="ECO:0007669"/>
    <property type="project" value="UniProtKB-KW"/>
</dbReference>
<protein>
    <recommendedName>
        <fullName evidence="5">Isochorismatase-like domain-containing protein</fullName>
    </recommendedName>
</protein>
<keyword evidence="4" id="KW-1185">Reference proteome</keyword>
<dbReference type="SUPFAM" id="SSF52499">
    <property type="entry name" value="Isochorismatase-like hydrolases"/>
    <property type="match status" value="1"/>
</dbReference>
<evidence type="ECO:0000313" key="4">
    <source>
        <dbReference type="Proteomes" id="UP001516023"/>
    </source>
</evidence>
<comment type="caution">
    <text evidence="3">The sequence shown here is derived from an EMBL/GenBank/DDBJ whole genome shotgun (WGS) entry which is preliminary data.</text>
</comment>
<dbReference type="EMBL" id="JABMIG020000184">
    <property type="protein sequence ID" value="KAL3786993.1"/>
    <property type="molecule type" value="Genomic_DNA"/>
</dbReference>
<evidence type="ECO:0000256" key="1">
    <source>
        <dbReference type="ARBA" id="ARBA00006336"/>
    </source>
</evidence>
<accession>A0ABD3PH01</accession>
<dbReference type="InterPro" id="IPR036380">
    <property type="entry name" value="Isochorismatase-like_sf"/>
</dbReference>
<evidence type="ECO:0008006" key="5">
    <source>
        <dbReference type="Google" id="ProtNLM"/>
    </source>
</evidence>
<proteinExistence type="inferred from homology"/>
<dbReference type="PANTHER" id="PTHR11080:SF2">
    <property type="entry name" value="LD05707P"/>
    <property type="match status" value="1"/>
</dbReference>
<keyword evidence="2" id="KW-0378">Hydrolase</keyword>
<organism evidence="3 4">
    <name type="scientific">Cyclotella cryptica</name>
    <dbReference type="NCBI Taxonomy" id="29204"/>
    <lineage>
        <taxon>Eukaryota</taxon>
        <taxon>Sar</taxon>
        <taxon>Stramenopiles</taxon>
        <taxon>Ochrophyta</taxon>
        <taxon>Bacillariophyta</taxon>
        <taxon>Coscinodiscophyceae</taxon>
        <taxon>Thalassiosirophycidae</taxon>
        <taxon>Stephanodiscales</taxon>
        <taxon>Stephanodiscaceae</taxon>
        <taxon>Cyclotella</taxon>
    </lineage>
</organism>
<dbReference type="AlphaFoldDB" id="A0ABD3PH01"/>
<dbReference type="Proteomes" id="UP001516023">
    <property type="component" value="Unassembled WGS sequence"/>
</dbReference>
<name>A0ABD3PH01_9STRA</name>
<reference evidence="3 4" key="1">
    <citation type="journal article" date="2020" name="G3 (Bethesda)">
        <title>Improved Reference Genome for Cyclotella cryptica CCMP332, a Model for Cell Wall Morphogenesis, Salinity Adaptation, and Lipid Production in Diatoms (Bacillariophyta).</title>
        <authorList>
            <person name="Roberts W.R."/>
            <person name="Downey K.M."/>
            <person name="Ruck E.C."/>
            <person name="Traller J.C."/>
            <person name="Alverson A.J."/>
        </authorList>
    </citation>
    <scope>NUCLEOTIDE SEQUENCE [LARGE SCALE GENOMIC DNA]</scope>
    <source>
        <strain evidence="3 4">CCMP332</strain>
    </source>
</reference>
<evidence type="ECO:0000313" key="3">
    <source>
        <dbReference type="EMBL" id="KAL3786993.1"/>
    </source>
</evidence>
<evidence type="ECO:0000256" key="2">
    <source>
        <dbReference type="ARBA" id="ARBA00022801"/>
    </source>
</evidence>
<dbReference type="PANTHER" id="PTHR11080">
    <property type="entry name" value="PYRAZINAMIDASE/NICOTINAMIDASE"/>
    <property type="match status" value="1"/>
</dbReference>